<evidence type="ECO:0000313" key="1">
    <source>
        <dbReference type="EMBL" id="BBZ64072.1"/>
    </source>
</evidence>
<evidence type="ECO:0000313" key="2">
    <source>
        <dbReference type="Proteomes" id="UP000466039"/>
    </source>
</evidence>
<protein>
    <submittedName>
        <fullName evidence="1">Uncharacterized protein</fullName>
    </submittedName>
</protein>
<name>A0AAD1N2B6_MYCMB</name>
<sequence length="78" mass="7964">MERISSTPIDSPSGMIRRTSACVPAIVVVHARQSPQPGTPSEVHCSAAAKHSAAIDLPDPGGPVISHACVMVPVAEAL</sequence>
<organism evidence="1 2">
    <name type="scientific">Mycolicibacterium monacense</name>
    <name type="common">Mycobacterium monacense</name>
    <dbReference type="NCBI Taxonomy" id="85693"/>
    <lineage>
        <taxon>Bacteria</taxon>
        <taxon>Bacillati</taxon>
        <taxon>Actinomycetota</taxon>
        <taxon>Actinomycetes</taxon>
        <taxon>Mycobacteriales</taxon>
        <taxon>Mycobacteriaceae</taxon>
        <taxon>Mycolicibacterium</taxon>
    </lineage>
</organism>
<gene>
    <name evidence="1" type="ORF">MMON_53730</name>
</gene>
<dbReference type="EMBL" id="AP022617">
    <property type="protein sequence ID" value="BBZ64072.1"/>
    <property type="molecule type" value="Genomic_DNA"/>
</dbReference>
<dbReference type="AlphaFoldDB" id="A0AAD1N2B6"/>
<reference evidence="1 2" key="1">
    <citation type="journal article" date="2019" name="Emerg. Microbes Infect.">
        <title>Comprehensive subspecies identification of 175 nontuberculous mycobacteria species based on 7547 genomic profiles.</title>
        <authorList>
            <person name="Matsumoto Y."/>
            <person name="Kinjo T."/>
            <person name="Motooka D."/>
            <person name="Nabeya D."/>
            <person name="Jung N."/>
            <person name="Uechi K."/>
            <person name="Horii T."/>
            <person name="Iida T."/>
            <person name="Fujita J."/>
            <person name="Nakamura S."/>
        </authorList>
    </citation>
    <scope>NUCLEOTIDE SEQUENCE [LARGE SCALE GENOMIC DNA]</scope>
    <source>
        <strain evidence="1 2">JCM 15658</strain>
    </source>
</reference>
<proteinExistence type="predicted"/>
<dbReference type="Proteomes" id="UP000466039">
    <property type="component" value="Chromosome"/>
</dbReference>
<accession>A0AAD1N2B6</accession>
<keyword evidence="2" id="KW-1185">Reference proteome</keyword>